<evidence type="ECO:0000256" key="3">
    <source>
        <dbReference type="ARBA" id="ARBA00022475"/>
    </source>
</evidence>
<proteinExistence type="inferred from homology"/>
<evidence type="ECO:0000256" key="2">
    <source>
        <dbReference type="ARBA" id="ARBA00008806"/>
    </source>
</evidence>
<evidence type="ECO:0000256" key="5">
    <source>
        <dbReference type="ARBA" id="ARBA00022989"/>
    </source>
</evidence>
<dbReference type="Pfam" id="PF02534">
    <property type="entry name" value="T4SS-DNA_transf"/>
    <property type="match status" value="2"/>
</dbReference>
<reference evidence="7 8" key="1">
    <citation type="submission" date="2019-03" db="EMBL/GenBank/DDBJ databases">
        <title>Long-read sequencing reveals hyperdense prophage content in a complex bacterial symbiont genome.</title>
        <authorList>
            <person name="Frost C.L."/>
            <person name="Siozios S."/>
            <person name="Nadal-Jimenez P."/>
            <person name="Brockhurst M.A."/>
            <person name="King K.C."/>
            <person name="Darby A.C."/>
            <person name="Hurst G.D.D."/>
        </authorList>
    </citation>
    <scope>NUCLEOTIDE SEQUENCE [LARGE SCALE GENOMIC DNA]</scope>
    <source>
        <strain evidence="7 8">FIN</strain>
        <plasmid evidence="8">parsfin12</plasmid>
    </source>
</reference>
<dbReference type="KEGG" id="ans:ArsFIN_55030"/>
<evidence type="ECO:0000256" key="6">
    <source>
        <dbReference type="ARBA" id="ARBA00023136"/>
    </source>
</evidence>
<dbReference type="Proteomes" id="UP000295134">
    <property type="component" value="Plasmid pArsFIN12"/>
</dbReference>
<comment type="similarity">
    <text evidence="2">Belongs to the VirD4/TraG family.</text>
</comment>
<evidence type="ECO:0000313" key="8">
    <source>
        <dbReference type="Proteomes" id="UP000295134"/>
    </source>
</evidence>
<dbReference type="Gene3D" id="3.40.50.300">
    <property type="entry name" value="P-loop containing nucleotide triphosphate hydrolases"/>
    <property type="match status" value="1"/>
</dbReference>
<name>A0A4P7LCP1_9GAMM</name>
<dbReference type="AlphaFoldDB" id="A0A4P7LCP1"/>
<keyword evidence="5" id="KW-1133">Transmembrane helix</keyword>
<keyword evidence="4" id="KW-0812">Transmembrane</keyword>
<comment type="subcellular location">
    <subcellularLocation>
        <location evidence="1">Cell membrane</location>
        <topology evidence="1">Multi-pass membrane protein</topology>
    </subcellularLocation>
</comment>
<dbReference type="RefSeq" id="WP_135679196.1">
    <property type="nucleotide sequence ID" value="NZ_CP038624.1"/>
</dbReference>
<dbReference type="InterPro" id="IPR003688">
    <property type="entry name" value="TraG/VirD4"/>
</dbReference>
<keyword evidence="6" id="KW-0472">Membrane</keyword>
<dbReference type="PANTHER" id="PTHR37937">
    <property type="entry name" value="CONJUGATIVE TRANSFER: DNA TRANSPORT"/>
    <property type="match status" value="1"/>
</dbReference>
<organism evidence="7 8">
    <name type="scientific">Arsenophonus nasoniae</name>
    <name type="common">son-killer infecting Nasonia vitripennis</name>
    <dbReference type="NCBI Taxonomy" id="638"/>
    <lineage>
        <taxon>Bacteria</taxon>
        <taxon>Pseudomonadati</taxon>
        <taxon>Pseudomonadota</taxon>
        <taxon>Gammaproteobacteria</taxon>
        <taxon>Enterobacterales</taxon>
        <taxon>Morganellaceae</taxon>
        <taxon>Arsenophonus</taxon>
    </lineage>
</organism>
<dbReference type="InterPro" id="IPR027417">
    <property type="entry name" value="P-loop_NTPase"/>
</dbReference>
<protein>
    <submittedName>
        <fullName evidence="7">Conjugal transfer protein TraG</fullName>
    </submittedName>
</protein>
<dbReference type="EMBL" id="CP038624">
    <property type="protein sequence ID" value="QBY46892.1"/>
    <property type="molecule type" value="Genomic_DNA"/>
</dbReference>
<evidence type="ECO:0000313" key="7">
    <source>
        <dbReference type="EMBL" id="QBY46892.1"/>
    </source>
</evidence>
<dbReference type="PANTHER" id="PTHR37937:SF1">
    <property type="entry name" value="CONJUGATIVE TRANSFER: DNA TRANSPORT"/>
    <property type="match status" value="1"/>
</dbReference>
<evidence type="ECO:0000256" key="4">
    <source>
        <dbReference type="ARBA" id="ARBA00022692"/>
    </source>
</evidence>
<sequence>MMEKKTPLIIFFLILFGFCLVASLYTSSMALLKATHYPVTFETVKWDLFLNTYQKYGLAKPYLKTMIWGIIGGIVPIFLYVVLFVAVLIGLRKKKTLHGNARLANDVDLAKSGFFPKAGKKPKHPAILIGKMPKGRFKGSYISYSGQQFLMLYAPTRSGKGVGIVIPNCLHFPQSLVVLDIKLENFLASAGHRKDNLGQEVYLFCPDGYADSEDLAAKRLRTHRYNPLFYIRRDPMYRFGDLSKIAAILFPLTGDKNDMWTDLSANVFNALVLFLLDCENEMTITETEKTVADGSIIVETQEQPKYKVTLSQVFDLSVPKSGVRLGEWFEEQIALRNSPENIAAWQTYLAMPEAKHSAQPALNRLSDETITLMRQFSAQKDEQQQSILLTFNANMKVFANPITAAATDGNDFDLREVRRKKMTIYYGLAPSAIDTYARLTNLFFSQLLSENVRTLPEQDATLKYQCLMLLDEFTSMGRLDVVQVSLAFTAGYNMRFVFILQNREQLMDAKKGYGKEGAGTILENCAVELIYPPKKVNEATKQISETIGYIDMKMTNKGKSTGKSTSRSTSESIQKRAVLLPQEIVELRDVKHKSGLPIQELVISEFCRPFIAHKIISYDEPFFVERRQYAETHIPDIPALTVEEDEVAQAIFMMQQREKFAENNTNNEDL</sequence>
<dbReference type="GeneID" id="39751714"/>
<geneLocation type="plasmid" evidence="8">
    <name>parsfin12</name>
</geneLocation>
<dbReference type="CDD" id="cd01127">
    <property type="entry name" value="TrwB_TraG_TraD_VirD4"/>
    <property type="match status" value="1"/>
</dbReference>
<dbReference type="InterPro" id="IPR051539">
    <property type="entry name" value="T4SS-coupling_protein"/>
</dbReference>
<dbReference type="GO" id="GO:0005886">
    <property type="term" value="C:plasma membrane"/>
    <property type="evidence" value="ECO:0007669"/>
    <property type="project" value="UniProtKB-SubCell"/>
</dbReference>
<keyword evidence="7" id="KW-0614">Plasmid</keyword>
<gene>
    <name evidence="7" type="primary">traG_3</name>
    <name evidence="7" type="ORF">ArsFIN_55030</name>
</gene>
<accession>A0A4P7LCP1</accession>
<evidence type="ECO:0000256" key="1">
    <source>
        <dbReference type="ARBA" id="ARBA00004651"/>
    </source>
</evidence>
<keyword evidence="3" id="KW-1003">Cell membrane</keyword>
<dbReference type="SUPFAM" id="SSF52540">
    <property type="entry name" value="P-loop containing nucleoside triphosphate hydrolases"/>
    <property type="match status" value="1"/>
</dbReference>